<dbReference type="EMBL" id="CP036267">
    <property type="protein sequence ID" value="QDT35266.1"/>
    <property type="molecule type" value="Genomic_DNA"/>
</dbReference>
<dbReference type="RefSeq" id="WP_145204539.1">
    <property type="nucleotide sequence ID" value="NZ_CP036267.1"/>
</dbReference>
<evidence type="ECO:0000313" key="3">
    <source>
        <dbReference type="Proteomes" id="UP000315724"/>
    </source>
</evidence>
<dbReference type="KEGG" id="tpol:Mal48_45420"/>
<dbReference type="Proteomes" id="UP000315724">
    <property type="component" value="Chromosome"/>
</dbReference>
<keyword evidence="3" id="KW-1185">Reference proteome</keyword>
<dbReference type="AlphaFoldDB" id="A0A517QUD7"/>
<protein>
    <submittedName>
        <fullName evidence="2">Uncharacterized protein</fullName>
    </submittedName>
</protein>
<name>A0A517QUD7_9PLAN</name>
<feature type="region of interest" description="Disordered" evidence="1">
    <location>
        <begin position="51"/>
        <end position="94"/>
    </location>
</feature>
<gene>
    <name evidence="2" type="ORF">Mal48_45420</name>
</gene>
<accession>A0A517QUD7</accession>
<evidence type="ECO:0000256" key="1">
    <source>
        <dbReference type="SAM" id="MobiDB-lite"/>
    </source>
</evidence>
<organism evidence="2 3">
    <name type="scientific">Thalassoglobus polymorphus</name>
    <dbReference type="NCBI Taxonomy" id="2527994"/>
    <lineage>
        <taxon>Bacteria</taxon>
        <taxon>Pseudomonadati</taxon>
        <taxon>Planctomycetota</taxon>
        <taxon>Planctomycetia</taxon>
        <taxon>Planctomycetales</taxon>
        <taxon>Planctomycetaceae</taxon>
        <taxon>Thalassoglobus</taxon>
    </lineage>
</organism>
<sequence>MTVTIQITAKQDPRRFSTARARREIRDVLQLMQQNRSGKSLQARCLKMQVDQHNRKGPKTTRIWPRKKTETPPKPPKIRAPKKNEVQRAKQLTI</sequence>
<evidence type="ECO:0000313" key="2">
    <source>
        <dbReference type="EMBL" id="QDT35266.1"/>
    </source>
</evidence>
<reference evidence="2 3" key="1">
    <citation type="submission" date="2019-02" db="EMBL/GenBank/DDBJ databases">
        <title>Deep-cultivation of Planctomycetes and their phenomic and genomic characterization uncovers novel biology.</title>
        <authorList>
            <person name="Wiegand S."/>
            <person name="Jogler M."/>
            <person name="Boedeker C."/>
            <person name="Pinto D."/>
            <person name="Vollmers J."/>
            <person name="Rivas-Marin E."/>
            <person name="Kohn T."/>
            <person name="Peeters S.H."/>
            <person name="Heuer A."/>
            <person name="Rast P."/>
            <person name="Oberbeckmann S."/>
            <person name="Bunk B."/>
            <person name="Jeske O."/>
            <person name="Meyerdierks A."/>
            <person name="Storesund J.E."/>
            <person name="Kallscheuer N."/>
            <person name="Luecker S."/>
            <person name="Lage O.M."/>
            <person name="Pohl T."/>
            <person name="Merkel B.J."/>
            <person name="Hornburger P."/>
            <person name="Mueller R.-W."/>
            <person name="Bruemmer F."/>
            <person name="Labrenz M."/>
            <person name="Spormann A.M."/>
            <person name="Op den Camp H."/>
            <person name="Overmann J."/>
            <person name="Amann R."/>
            <person name="Jetten M.S.M."/>
            <person name="Mascher T."/>
            <person name="Medema M.H."/>
            <person name="Devos D.P."/>
            <person name="Kaster A.-K."/>
            <person name="Ovreas L."/>
            <person name="Rohde M."/>
            <person name="Galperin M.Y."/>
            <person name="Jogler C."/>
        </authorList>
    </citation>
    <scope>NUCLEOTIDE SEQUENCE [LARGE SCALE GENOMIC DNA]</scope>
    <source>
        <strain evidence="2 3">Mal48</strain>
    </source>
</reference>
<proteinExistence type="predicted"/>